<feature type="transmembrane region" description="Helical" evidence="1">
    <location>
        <begin position="67"/>
        <end position="92"/>
    </location>
</feature>
<keyword evidence="1" id="KW-1133">Transmembrane helix</keyword>
<organism evidence="3 4">
    <name type="scientific">candidate division CPR2 bacterium GW2011_GWC1_41_48</name>
    <dbReference type="NCBI Taxonomy" id="1618344"/>
    <lineage>
        <taxon>Bacteria</taxon>
        <taxon>Bacteria division CPR2</taxon>
    </lineage>
</organism>
<gene>
    <name evidence="3" type="ORF">UU65_C0003G0179</name>
</gene>
<keyword evidence="1" id="KW-0812">Transmembrane</keyword>
<feature type="transmembrane region" description="Helical" evidence="1">
    <location>
        <begin position="27"/>
        <end position="55"/>
    </location>
</feature>
<dbReference type="AlphaFoldDB" id="A0A0G0W815"/>
<comment type="caution">
    <text evidence="3">The sequence shown here is derived from an EMBL/GenBank/DDBJ whole genome shotgun (WGS) entry which is preliminary data.</text>
</comment>
<sequence length="185" mass="21294">MKATGQKPKNQTNAPVCSYSYNLRQSIVILIFNLLMLELVLSLVSMAVILLINAYLSEVSQFVSPQILLIAGGLTVQIINIFFVSYIVLWWANLEYIIMPYEIIEENGIIRIVETAFSTERIETVKVSQNLWGRIFNYGTLIVYNPVLKADLTLFNIPAPYKYAEIIESREAKETVRFFPKREYK</sequence>
<evidence type="ECO:0000313" key="3">
    <source>
        <dbReference type="EMBL" id="KKS09124.1"/>
    </source>
</evidence>
<proteinExistence type="predicted"/>
<accession>A0A0G0W815</accession>
<dbReference type="Proteomes" id="UP000033869">
    <property type="component" value="Unassembled WGS sequence"/>
</dbReference>
<name>A0A0G0W815_UNCC2</name>
<feature type="domain" description="YdbS-like PH" evidence="2">
    <location>
        <begin position="91"/>
        <end position="158"/>
    </location>
</feature>
<reference evidence="3 4" key="1">
    <citation type="journal article" date="2015" name="Nature">
        <title>rRNA introns, odd ribosomes, and small enigmatic genomes across a large radiation of phyla.</title>
        <authorList>
            <person name="Brown C.T."/>
            <person name="Hug L.A."/>
            <person name="Thomas B.C."/>
            <person name="Sharon I."/>
            <person name="Castelle C.J."/>
            <person name="Singh A."/>
            <person name="Wilkins M.J."/>
            <person name="Williams K.H."/>
            <person name="Banfield J.F."/>
        </authorList>
    </citation>
    <scope>NUCLEOTIDE SEQUENCE [LARGE SCALE GENOMIC DNA]</scope>
</reference>
<evidence type="ECO:0000259" key="2">
    <source>
        <dbReference type="Pfam" id="PF03703"/>
    </source>
</evidence>
<dbReference type="Pfam" id="PF03703">
    <property type="entry name" value="bPH_2"/>
    <property type="match status" value="1"/>
</dbReference>
<keyword evidence="1" id="KW-0472">Membrane</keyword>
<evidence type="ECO:0000256" key="1">
    <source>
        <dbReference type="SAM" id="Phobius"/>
    </source>
</evidence>
<dbReference type="InterPro" id="IPR005182">
    <property type="entry name" value="YdbS-like_PH"/>
</dbReference>
<dbReference type="EMBL" id="LCBL01000003">
    <property type="protein sequence ID" value="KKS09124.1"/>
    <property type="molecule type" value="Genomic_DNA"/>
</dbReference>
<protein>
    <submittedName>
        <fullName evidence="3">Membrane-flanked domain DUF304</fullName>
    </submittedName>
</protein>
<evidence type="ECO:0000313" key="4">
    <source>
        <dbReference type="Proteomes" id="UP000033869"/>
    </source>
</evidence>